<sequence length="247" mass="27912">MAACSGSLPKPGTLPCVIVREKPDSFVLVEQHEHALVSGEFARRWVEGPSPLGPTLYAVENHDVAWRGPDREVLWNEEAGRPYSFLDYPLGPKLSAQRRGIDLVEAHDAYAACLCSMHYSRFLLASENPAEVEFREWEEGRQRRLRGGIAEGDLGNLERNFRFLRLCDGLSLFLFLYEPGRTGYPPPTPGGFELDGTRYELSWQNGRSVRLEPFPLTGPFEVAVPHREVGKDRQPLREGVLEFRVFG</sequence>
<reference evidence="1" key="1">
    <citation type="submission" date="2020-02" db="EMBL/GenBank/DDBJ databases">
        <authorList>
            <person name="Meier V. D."/>
        </authorList>
    </citation>
    <scope>NUCLEOTIDE SEQUENCE</scope>
    <source>
        <strain evidence="1">AVDCRST_MAG55</strain>
    </source>
</reference>
<gene>
    <name evidence="1" type="ORF">AVDCRST_MAG55-993</name>
</gene>
<accession>A0A6J4P812</accession>
<dbReference type="EMBL" id="CADCUZ010000039">
    <property type="protein sequence ID" value="CAA9405993.1"/>
    <property type="molecule type" value="Genomic_DNA"/>
</dbReference>
<evidence type="ECO:0000313" key="1">
    <source>
        <dbReference type="EMBL" id="CAA9405993.1"/>
    </source>
</evidence>
<dbReference type="Pfam" id="PF13030">
    <property type="entry name" value="DUF3891"/>
    <property type="match status" value="1"/>
</dbReference>
<proteinExistence type="predicted"/>
<evidence type="ECO:0008006" key="2">
    <source>
        <dbReference type="Google" id="ProtNLM"/>
    </source>
</evidence>
<name>A0A6J4P812_9ACTN</name>
<dbReference type="AlphaFoldDB" id="A0A6J4P812"/>
<dbReference type="InterPro" id="IPR024992">
    <property type="entry name" value="DUF3891"/>
</dbReference>
<protein>
    <recommendedName>
        <fullName evidence="2">DUF3891 family protein</fullName>
    </recommendedName>
</protein>
<organism evidence="1">
    <name type="scientific">uncultured Rubrobacteraceae bacterium</name>
    <dbReference type="NCBI Taxonomy" id="349277"/>
    <lineage>
        <taxon>Bacteria</taxon>
        <taxon>Bacillati</taxon>
        <taxon>Actinomycetota</taxon>
        <taxon>Rubrobacteria</taxon>
        <taxon>Rubrobacterales</taxon>
        <taxon>Rubrobacteraceae</taxon>
        <taxon>environmental samples</taxon>
    </lineage>
</organism>